<evidence type="ECO:0000313" key="4">
    <source>
        <dbReference type="Proteomes" id="UP000652219"/>
    </source>
</evidence>
<feature type="domain" description="DUF6546" evidence="2">
    <location>
        <begin position="290"/>
        <end position="499"/>
    </location>
</feature>
<reference evidence="3 4" key="1">
    <citation type="journal article" date="2020" name="Phytopathology">
        <title>Genome Sequence Resources of Colletotrichum truncatum, C. plurivorum, C. musicola, and C. sojae: Four Species Pathogenic to Soybean (Glycine max).</title>
        <authorList>
            <person name="Rogerio F."/>
            <person name="Boufleur T.R."/>
            <person name="Ciampi-Guillardi M."/>
            <person name="Sukno S.A."/>
            <person name="Thon M.R."/>
            <person name="Massola Junior N.S."/>
            <person name="Baroncelli R."/>
        </authorList>
    </citation>
    <scope>NUCLEOTIDE SEQUENCE [LARGE SCALE GENOMIC DNA]</scope>
    <source>
        <strain evidence="3 4">LFN0009</strain>
    </source>
</reference>
<dbReference type="Proteomes" id="UP000652219">
    <property type="component" value="Unassembled WGS sequence"/>
</dbReference>
<sequence length="515" mass="58067">MDNPSTEARSIRTSDTQPLGGNALPTELALMVLKLLMTEVAAEIQQSKYGLPRYALVSKAWLDFFERKAFRYMTVDPRDLQDKLSLIIPRRRSMVEHIWLRIELATYECPDCKHAGNNTYPHDKAAVKNAIVSIFKILHGWDQGSDITGGALTLEISAHSPSDSRHMFKDYLIESEDSGPSDVANDLDPASLHDRPHGWSHGRRTETPGISAFSRMHKFGIANSITDLPQVKTITGLLIRRQMRRTISPDSLTSILRCLPQLETLHFECWKPILCNQFGQAIYGLTMLPLSTRLKKLVLFEDFSEDCNKAVEAHNPIPRGLVGVHNLEATLAERSLGMESLSISYLIGARRFFQATRSHWVWSRLTSLSLTSPLSKRTQSSQVTDLLVSAAAAAERMPVLKTMQIWNGGRGHAYAFSCEVRELGLTISWKGTWKLNLNLKLEVVKAWTEVNKTREEVVNGERKNKRGFKVKEHPTLDASEIRSHGDAIRALQLTAEVVHPVSLKQIRREAHYSFN</sequence>
<evidence type="ECO:0000313" key="3">
    <source>
        <dbReference type="EMBL" id="KAF6797546.1"/>
    </source>
</evidence>
<dbReference type="AlphaFoldDB" id="A0A8H6MLZ4"/>
<feature type="region of interest" description="Disordered" evidence="1">
    <location>
        <begin position="177"/>
        <end position="206"/>
    </location>
</feature>
<feature type="region of interest" description="Disordered" evidence="1">
    <location>
        <begin position="1"/>
        <end position="20"/>
    </location>
</feature>
<evidence type="ECO:0000256" key="1">
    <source>
        <dbReference type="SAM" id="MobiDB-lite"/>
    </source>
</evidence>
<organism evidence="3 4">
    <name type="scientific">Colletotrichum sojae</name>
    <dbReference type="NCBI Taxonomy" id="2175907"/>
    <lineage>
        <taxon>Eukaryota</taxon>
        <taxon>Fungi</taxon>
        <taxon>Dikarya</taxon>
        <taxon>Ascomycota</taxon>
        <taxon>Pezizomycotina</taxon>
        <taxon>Sordariomycetes</taxon>
        <taxon>Hypocreomycetidae</taxon>
        <taxon>Glomerellales</taxon>
        <taxon>Glomerellaceae</taxon>
        <taxon>Colletotrichum</taxon>
        <taxon>Colletotrichum orchidearum species complex</taxon>
    </lineage>
</organism>
<comment type="caution">
    <text evidence="3">The sequence shown here is derived from an EMBL/GenBank/DDBJ whole genome shotgun (WGS) entry which is preliminary data.</text>
</comment>
<name>A0A8H6MLZ4_9PEZI</name>
<proteinExistence type="predicted"/>
<dbReference type="EMBL" id="WIGN01000353">
    <property type="protein sequence ID" value="KAF6797546.1"/>
    <property type="molecule type" value="Genomic_DNA"/>
</dbReference>
<evidence type="ECO:0000259" key="2">
    <source>
        <dbReference type="Pfam" id="PF20183"/>
    </source>
</evidence>
<dbReference type="Pfam" id="PF20183">
    <property type="entry name" value="DUF6546"/>
    <property type="match status" value="1"/>
</dbReference>
<feature type="compositionally biased region" description="Polar residues" evidence="1">
    <location>
        <begin position="1"/>
        <end position="19"/>
    </location>
</feature>
<accession>A0A8H6MLZ4</accession>
<dbReference type="InterPro" id="IPR046676">
    <property type="entry name" value="DUF6546"/>
</dbReference>
<protein>
    <recommendedName>
        <fullName evidence="2">DUF6546 domain-containing protein</fullName>
    </recommendedName>
</protein>
<keyword evidence="4" id="KW-1185">Reference proteome</keyword>
<gene>
    <name evidence="3" type="ORF">CSOJ01_12958</name>
</gene>